<evidence type="ECO:0000256" key="7">
    <source>
        <dbReference type="ARBA" id="ARBA00023136"/>
    </source>
</evidence>
<evidence type="ECO:0000256" key="3">
    <source>
        <dbReference type="ARBA" id="ARBA00022448"/>
    </source>
</evidence>
<dbReference type="PANTHER" id="PTHR21716">
    <property type="entry name" value="TRANSMEMBRANE PROTEIN"/>
    <property type="match status" value="1"/>
</dbReference>
<dbReference type="InterPro" id="IPR002549">
    <property type="entry name" value="AI-2E-like"/>
</dbReference>
<comment type="subcellular location">
    <subcellularLocation>
        <location evidence="1">Cell membrane</location>
        <topology evidence="1">Multi-pass membrane protein</topology>
    </subcellularLocation>
</comment>
<feature type="transmembrane region" description="Helical" evidence="8">
    <location>
        <begin position="245"/>
        <end position="270"/>
    </location>
</feature>
<feature type="transmembrane region" description="Helical" evidence="8">
    <location>
        <begin position="302"/>
        <end position="321"/>
    </location>
</feature>
<evidence type="ECO:0000256" key="4">
    <source>
        <dbReference type="ARBA" id="ARBA00022475"/>
    </source>
</evidence>
<keyword evidence="6 8" id="KW-1133">Transmembrane helix</keyword>
<gene>
    <name evidence="9" type="ORF">H9X83_11060</name>
</gene>
<dbReference type="PANTHER" id="PTHR21716:SF53">
    <property type="entry name" value="PERMEASE PERM-RELATED"/>
    <property type="match status" value="1"/>
</dbReference>
<feature type="transmembrane region" description="Helical" evidence="8">
    <location>
        <begin position="333"/>
        <end position="366"/>
    </location>
</feature>
<keyword evidence="4" id="KW-1003">Cell membrane</keyword>
<evidence type="ECO:0000313" key="9">
    <source>
        <dbReference type="EMBL" id="MBM6878693.1"/>
    </source>
</evidence>
<evidence type="ECO:0000256" key="8">
    <source>
        <dbReference type="SAM" id="Phobius"/>
    </source>
</evidence>
<evidence type="ECO:0000256" key="2">
    <source>
        <dbReference type="ARBA" id="ARBA00009773"/>
    </source>
</evidence>
<proteinExistence type="inferred from homology"/>
<sequence length="377" mass="41400">MKLPWNRKYLEICFHVVLTAGAVALLWAVMSRLPQAKNVIFETAGKLLAVFAPLFWAIGFAVVLEPLTKFYDRRLFFGREKKKNRKKAAAAAYLTVGLLLGGLVLWVVRKAGTMDVEALAAQAGDFVLSIGDLLVLLQLRLAEFGLLRNVEGLISQGALQLSQWLENFILGAAVSLPKAGGYVLDAVIGFTAAFYFLMEKEQVFLFLRDTSTVFFGQRFTKTAAELCGEFYGLVMGYLSGQITDAVIMGILFAAAFWIIGIPYGIWIGVISGFSNLIPYFGAIMAFLLAVLSGLFSGVPIRALFAAGAILLLQQLDSAVIVPKVLGKKVEMHPVLVLLSLSVFGGLFGFWGLVWAVPLGAFCKNLFFRLYLRKRRKT</sequence>
<feature type="transmembrane region" description="Helical" evidence="8">
    <location>
        <begin position="50"/>
        <end position="67"/>
    </location>
</feature>
<keyword evidence="3" id="KW-0813">Transport</keyword>
<dbReference type="Proteomes" id="UP000729290">
    <property type="component" value="Unassembled WGS sequence"/>
</dbReference>
<evidence type="ECO:0000256" key="5">
    <source>
        <dbReference type="ARBA" id="ARBA00022692"/>
    </source>
</evidence>
<feature type="transmembrane region" description="Helical" evidence="8">
    <location>
        <begin position="179"/>
        <end position="198"/>
    </location>
</feature>
<feature type="transmembrane region" description="Helical" evidence="8">
    <location>
        <begin position="276"/>
        <end position="295"/>
    </location>
</feature>
<dbReference type="Pfam" id="PF01594">
    <property type="entry name" value="AI-2E_transport"/>
    <property type="match status" value="1"/>
</dbReference>
<organism evidence="9 10">
    <name type="scientific">Anaerotignum lactatifermentans</name>
    <dbReference type="NCBI Taxonomy" id="160404"/>
    <lineage>
        <taxon>Bacteria</taxon>
        <taxon>Bacillati</taxon>
        <taxon>Bacillota</taxon>
        <taxon>Clostridia</taxon>
        <taxon>Lachnospirales</taxon>
        <taxon>Anaerotignaceae</taxon>
        <taxon>Anaerotignum</taxon>
    </lineage>
</organism>
<accession>A0ABS2GDS7</accession>
<feature type="transmembrane region" description="Helical" evidence="8">
    <location>
        <begin position="12"/>
        <end position="30"/>
    </location>
</feature>
<comment type="similarity">
    <text evidence="2">Belongs to the autoinducer-2 exporter (AI-2E) (TC 2.A.86) family.</text>
</comment>
<feature type="transmembrane region" description="Helical" evidence="8">
    <location>
        <begin position="88"/>
        <end position="108"/>
    </location>
</feature>
<keyword evidence="10" id="KW-1185">Reference proteome</keyword>
<comment type="caution">
    <text evidence="9">The sequence shown here is derived from an EMBL/GenBank/DDBJ whole genome shotgun (WGS) entry which is preliminary data.</text>
</comment>
<reference evidence="9 10" key="1">
    <citation type="journal article" date="2021" name="Sci. Rep.">
        <title>The distribution of antibiotic resistance genes in chicken gut microbiota commensals.</title>
        <authorList>
            <person name="Juricova H."/>
            <person name="Matiasovicova J."/>
            <person name="Kubasova T."/>
            <person name="Cejkova D."/>
            <person name="Rychlik I."/>
        </authorList>
    </citation>
    <scope>NUCLEOTIDE SEQUENCE [LARGE SCALE GENOMIC DNA]</scope>
    <source>
        <strain evidence="9 10">An431b</strain>
    </source>
</reference>
<name>A0ABS2GDS7_9FIRM</name>
<evidence type="ECO:0000256" key="1">
    <source>
        <dbReference type="ARBA" id="ARBA00004651"/>
    </source>
</evidence>
<dbReference type="EMBL" id="JACSNV010000019">
    <property type="protein sequence ID" value="MBM6878693.1"/>
    <property type="molecule type" value="Genomic_DNA"/>
</dbReference>
<keyword evidence="7 8" id="KW-0472">Membrane</keyword>
<evidence type="ECO:0000256" key="6">
    <source>
        <dbReference type="ARBA" id="ARBA00022989"/>
    </source>
</evidence>
<evidence type="ECO:0000313" key="10">
    <source>
        <dbReference type="Proteomes" id="UP000729290"/>
    </source>
</evidence>
<dbReference type="RefSeq" id="WP_205134370.1">
    <property type="nucleotide sequence ID" value="NZ_JACSNT010000017.1"/>
</dbReference>
<keyword evidence="5 8" id="KW-0812">Transmembrane</keyword>
<protein>
    <submittedName>
        <fullName evidence="9">AI-2E family transporter</fullName>
    </submittedName>
</protein>